<organism evidence="3 4">
    <name type="scientific">Amycolatopsis deserti</name>
    <dbReference type="NCBI Taxonomy" id="185696"/>
    <lineage>
        <taxon>Bacteria</taxon>
        <taxon>Bacillati</taxon>
        <taxon>Actinomycetota</taxon>
        <taxon>Actinomycetes</taxon>
        <taxon>Pseudonocardiales</taxon>
        <taxon>Pseudonocardiaceae</taxon>
        <taxon>Amycolatopsis</taxon>
    </lineage>
</organism>
<dbReference type="Proteomes" id="UP000605897">
    <property type="component" value="Unassembled WGS sequence"/>
</dbReference>
<evidence type="ECO:0000313" key="4">
    <source>
        <dbReference type="Proteomes" id="UP000605897"/>
    </source>
</evidence>
<dbReference type="EMBL" id="BNAU01000003">
    <property type="protein sequence ID" value="GHE99742.1"/>
    <property type="molecule type" value="Genomic_DNA"/>
</dbReference>
<reference evidence="4" key="1">
    <citation type="journal article" date="2019" name="Int. J. Syst. Evol. Microbiol.">
        <title>The Global Catalogue of Microorganisms (GCM) 10K type strain sequencing project: providing services to taxonomists for standard genome sequencing and annotation.</title>
        <authorList>
            <consortium name="The Broad Institute Genomics Platform"/>
            <consortium name="The Broad Institute Genome Sequencing Center for Infectious Disease"/>
            <person name="Wu L."/>
            <person name="Ma J."/>
        </authorList>
    </citation>
    <scope>NUCLEOTIDE SEQUENCE [LARGE SCALE GENOMIC DNA]</scope>
    <source>
        <strain evidence="4">CGMCC 4.7677</strain>
    </source>
</reference>
<keyword evidence="4" id="KW-1185">Reference proteome</keyword>
<evidence type="ECO:0000256" key="1">
    <source>
        <dbReference type="SAM" id="Phobius"/>
    </source>
</evidence>
<dbReference type="Gene3D" id="3.30.70.3040">
    <property type="match status" value="1"/>
</dbReference>
<comment type="caution">
    <text evidence="3">The sequence shown here is derived from an EMBL/GenBank/DDBJ whole genome shotgun (WGS) entry which is preliminary data.</text>
</comment>
<keyword evidence="1" id="KW-1133">Transmembrane helix</keyword>
<feature type="transmembrane region" description="Helical" evidence="1">
    <location>
        <begin position="16"/>
        <end position="39"/>
    </location>
</feature>
<keyword evidence="1" id="KW-0812">Transmembrane</keyword>
<evidence type="ECO:0000259" key="2">
    <source>
        <dbReference type="Pfam" id="PF18075"/>
    </source>
</evidence>
<sequence>MTDRPGAARRARRVPWWVFVLSIVLVAGAGIGIGALLWAGESSADRAAREAHDRCVHQVTVYFNSRNPDPAMSAAADQLRGDARFASVRGQTRQEGWAEFQRIFADQPDLLSKSRPEALPASVILMTRADTTAEQVAPEIRQRFPDAEVRTTGSCPP</sequence>
<dbReference type="InterPro" id="IPR040690">
    <property type="entry name" value="FtsX_ECD"/>
</dbReference>
<dbReference type="Pfam" id="PF18075">
    <property type="entry name" value="FtsX_ECD"/>
    <property type="match status" value="1"/>
</dbReference>
<gene>
    <name evidence="3" type="ORF">GCM10017786_36200</name>
</gene>
<dbReference type="RefSeq" id="WP_191245713.1">
    <property type="nucleotide sequence ID" value="NZ_BNAU01000003.1"/>
</dbReference>
<protein>
    <recommendedName>
        <fullName evidence="2">FtsX extracellular domain-containing protein</fullName>
    </recommendedName>
</protein>
<feature type="domain" description="FtsX extracellular" evidence="2">
    <location>
        <begin position="58"/>
        <end position="142"/>
    </location>
</feature>
<proteinExistence type="predicted"/>
<name>A0ABQ3J035_9PSEU</name>
<accession>A0ABQ3J035</accession>
<keyword evidence="1" id="KW-0472">Membrane</keyword>
<evidence type="ECO:0000313" key="3">
    <source>
        <dbReference type="EMBL" id="GHE99742.1"/>
    </source>
</evidence>